<evidence type="ECO:0000313" key="3">
    <source>
        <dbReference type="Proteomes" id="UP000184546"/>
    </source>
</evidence>
<dbReference type="Proteomes" id="UP000184546">
    <property type="component" value="Unassembled WGS sequence"/>
</dbReference>
<feature type="signal peptide" evidence="1">
    <location>
        <begin position="1"/>
        <end position="19"/>
    </location>
</feature>
<gene>
    <name evidence="2" type="ORF">ASPACDRAFT_1854328</name>
</gene>
<name>A0A1L9X2F8_ASPA1</name>
<reference evidence="3" key="1">
    <citation type="journal article" date="2017" name="Genome Biol.">
        <title>Comparative genomics reveals high biological diversity and specific adaptations in the industrially and medically important fungal genus Aspergillus.</title>
        <authorList>
            <person name="de Vries R.P."/>
            <person name="Riley R."/>
            <person name="Wiebenga A."/>
            <person name="Aguilar-Osorio G."/>
            <person name="Amillis S."/>
            <person name="Uchima C.A."/>
            <person name="Anderluh G."/>
            <person name="Asadollahi M."/>
            <person name="Askin M."/>
            <person name="Barry K."/>
            <person name="Battaglia E."/>
            <person name="Bayram O."/>
            <person name="Benocci T."/>
            <person name="Braus-Stromeyer S.A."/>
            <person name="Caldana C."/>
            <person name="Canovas D."/>
            <person name="Cerqueira G.C."/>
            <person name="Chen F."/>
            <person name="Chen W."/>
            <person name="Choi C."/>
            <person name="Clum A."/>
            <person name="Dos Santos R.A."/>
            <person name="Damasio A.R."/>
            <person name="Diallinas G."/>
            <person name="Emri T."/>
            <person name="Fekete E."/>
            <person name="Flipphi M."/>
            <person name="Freyberg S."/>
            <person name="Gallo A."/>
            <person name="Gournas C."/>
            <person name="Habgood R."/>
            <person name="Hainaut M."/>
            <person name="Harispe M.L."/>
            <person name="Henrissat B."/>
            <person name="Hilden K.S."/>
            <person name="Hope R."/>
            <person name="Hossain A."/>
            <person name="Karabika E."/>
            <person name="Karaffa L."/>
            <person name="Karanyi Z."/>
            <person name="Krasevec N."/>
            <person name="Kuo A."/>
            <person name="Kusch H."/>
            <person name="LaButti K."/>
            <person name="Lagendijk E.L."/>
            <person name="Lapidus A."/>
            <person name="Levasseur A."/>
            <person name="Lindquist E."/>
            <person name="Lipzen A."/>
            <person name="Logrieco A.F."/>
            <person name="MacCabe A."/>
            <person name="Maekelae M.R."/>
            <person name="Malavazi I."/>
            <person name="Melin P."/>
            <person name="Meyer V."/>
            <person name="Mielnichuk N."/>
            <person name="Miskei M."/>
            <person name="Molnar A.P."/>
            <person name="Mule G."/>
            <person name="Ngan C.Y."/>
            <person name="Orejas M."/>
            <person name="Orosz E."/>
            <person name="Ouedraogo J.P."/>
            <person name="Overkamp K.M."/>
            <person name="Park H.-S."/>
            <person name="Perrone G."/>
            <person name="Piumi F."/>
            <person name="Punt P.J."/>
            <person name="Ram A.F."/>
            <person name="Ramon A."/>
            <person name="Rauscher S."/>
            <person name="Record E."/>
            <person name="Riano-Pachon D.M."/>
            <person name="Robert V."/>
            <person name="Roehrig J."/>
            <person name="Ruller R."/>
            <person name="Salamov A."/>
            <person name="Salih N.S."/>
            <person name="Samson R.A."/>
            <person name="Sandor E."/>
            <person name="Sanguinetti M."/>
            <person name="Schuetze T."/>
            <person name="Sepcic K."/>
            <person name="Shelest E."/>
            <person name="Sherlock G."/>
            <person name="Sophianopoulou V."/>
            <person name="Squina F.M."/>
            <person name="Sun H."/>
            <person name="Susca A."/>
            <person name="Todd R.B."/>
            <person name="Tsang A."/>
            <person name="Unkles S.E."/>
            <person name="van de Wiele N."/>
            <person name="van Rossen-Uffink D."/>
            <person name="Oliveira J.V."/>
            <person name="Vesth T.C."/>
            <person name="Visser J."/>
            <person name="Yu J.-H."/>
            <person name="Zhou M."/>
            <person name="Andersen M.R."/>
            <person name="Archer D.B."/>
            <person name="Baker S.E."/>
            <person name="Benoit I."/>
            <person name="Brakhage A.A."/>
            <person name="Braus G.H."/>
            <person name="Fischer R."/>
            <person name="Frisvad J.C."/>
            <person name="Goldman G.H."/>
            <person name="Houbraken J."/>
            <person name="Oakley B."/>
            <person name="Pocsi I."/>
            <person name="Scazzocchio C."/>
            <person name="Seiboth B."/>
            <person name="vanKuyk P.A."/>
            <person name="Wortman J."/>
            <person name="Dyer P.S."/>
            <person name="Grigoriev I.V."/>
        </authorList>
    </citation>
    <scope>NUCLEOTIDE SEQUENCE [LARGE SCALE GENOMIC DNA]</scope>
    <source>
        <strain evidence="3">ATCC 16872 / CBS 172.66 / WB 5094</strain>
    </source>
</reference>
<dbReference type="AlphaFoldDB" id="A0A1L9X2F8"/>
<organism evidence="2 3">
    <name type="scientific">Aspergillus aculeatus (strain ATCC 16872 / CBS 172.66 / WB 5094)</name>
    <dbReference type="NCBI Taxonomy" id="690307"/>
    <lineage>
        <taxon>Eukaryota</taxon>
        <taxon>Fungi</taxon>
        <taxon>Dikarya</taxon>
        <taxon>Ascomycota</taxon>
        <taxon>Pezizomycotina</taxon>
        <taxon>Eurotiomycetes</taxon>
        <taxon>Eurotiomycetidae</taxon>
        <taxon>Eurotiales</taxon>
        <taxon>Aspergillaceae</taxon>
        <taxon>Aspergillus</taxon>
        <taxon>Aspergillus subgen. Circumdati</taxon>
    </lineage>
</organism>
<keyword evidence="3" id="KW-1185">Reference proteome</keyword>
<evidence type="ECO:0000256" key="1">
    <source>
        <dbReference type="SAM" id="SignalP"/>
    </source>
</evidence>
<dbReference type="VEuPathDB" id="FungiDB:ASPACDRAFT_1854328"/>
<evidence type="ECO:0000313" key="2">
    <source>
        <dbReference type="EMBL" id="OJK02348.1"/>
    </source>
</evidence>
<dbReference type="RefSeq" id="XP_020058687.1">
    <property type="nucleotide sequence ID" value="XM_020197385.1"/>
</dbReference>
<proteinExistence type="predicted"/>
<accession>A0A1L9X2F8</accession>
<dbReference type="OrthoDB" id="10559868at2759"/>
<dbReference type="EMBL" id="KV878973">
    <property type="protein sequence ID" value="OJK02348.1"/>
    <property type="molecule type" value="Genomic_DNA"/>
</dbReference>
<dbReference type="GeneID" id="30971199"/>
<feature type="chain" id="PRO_5013335967" evidence="1">
    <location>
        <begin position="20"/>
        <end position="105"/>
    </location>
</feature>
<sequence length="105" mass="11178">MQLVYLVVMLGALVAAGSTDPHDQQADHSLVPHSGHLLETMDSPCTEEPNIPGPRVQTGKRSLLGVNRKRDSELLSDLVGGSFAPAFRSSAFLSALLIRVDSIIG</sequence>
<protein>
    <submittedName>
        <fullName evidence="2">Uncharacterized protein</fullName>
    </submittedName>
</protein>
<keyword evidence="1" id="KW-0732">Signal</keyword>